<keyword evidence="1 3" id="KW-0963">Cytoplasm</keyword>
<dbReference type="Proteomes" id="UP000267418">
    <property type="component" value="Unassembled WGS sequence"/>
</dbReference>
<evidence type="ECO:0000256" key="1">
    <source>
        <dbReference type="ARBA" id="ARBA00022490"/>
    </source>
</evidence>
<keyword evidence="4" id="KW-0808">Transferase</keyword>
<feature type="active site" description="Cysteine persulfide intermediate" evidence="3">
    <location>
        <position position="121"/>
    </location>
</feature>
<evidence type="ECO:0000313" key="4">
    <source>
        <dbReference type="EMBL" id="RTQ33777.1"/>
    </source>
</evidence>
<dbReference type="PANTHER" id="PTHR30592">
    <property type="entry name" value="FORMATE DEHYDROGENASE"/>
    <property type="match status" value="1"/>
</dbReference>
<comment type="subcellular location">
    <subcellularLocation>
        <location evidence="3">Cytoplasm</location>
    </subcellularLocation>
</comment>
<comment type="similarity">
    <text evidence="3">Belongs to the FdhD family.</text>
</comment>
<dbReference type="EMBL" id="RXOE01000003">
    <property type="protein sequence ID" value="RTQ33777.1"/>
    <property type="molecule type" value="Genomic_DNA"/>
</dbReference>
<dbReference type="OrthoDB" id="3197277at2"/>
<dbReference type="GO" id="GO:0006777">
    <property type="term" value="P:Mo-molybdopterin cofactor biosynthetic process"/>
    <property type="evidence" value="ECO:0007669"/>
    <property type="project" value="UniProtKB-UniRule"/>
</dbReference>
<reference evidence="4 5" key="1">
    <citation type="submission" date="2018-12" db="EMBL/GenBank/DDBJ databases">
        <title>The genome of Variovorax gossypii DSM 100435.</title>
        <authorList>
            <person name="Gao J."/>
            <person name="Sun J."/>
        </authorList>
    </citation>
    <scope>NUCLEOTIDE SEQUENCE [LARGE SCALE GENOMIC DNA]</scope>
    <source>
        <strain evidence="4 5">DSM 100435</strain>
    </source>
</reference>
<dbReference type="InterPro" id="IPR016193">
    <property type="entry name" value="Cytidine_deaminase-like"/>
</dbReference>
<dbReference type="NCBIfam" id="TIGR00129">
    <property type="entry name" value="fdhD_narQ"/>
    <property type="match status" value="1"/>
</dbReference>
<proteinExistence type="inferred from homology"/>
<dbReference type="Pfam" id="PF02634">
    <property type="entry name" value="FdhD-NarQ"/>
    <property type="match status" value="1"/>
</dbReference>
<dbReference type="Gene3D" id="3.40.140.10">
    <property type="entry name" value="Cytidine Deaminase, domain 2"/>
    <property type="match status" value="1"/>
</dbReference>
<sequence length="286" mass="30538">MNMLATDADTVRFCEGAQLLPVHGVRGGRPFDVQDWVAEEVPVALEYNGISHAVMLATPLDLEDFALGFSLSEGILDAAHELYSVEAEQSALGFTVHMQVSGAAFTRLKQRRRSMAGRTGCGLCGTESLTQVSRELPVLQDDATVRFGREAIGRAMSQLPSQQTLQEATGAVHAAAWCSDDGEVMWLREDVGRHNALDKLVGALAANDVDASVGFIAVTSRASFEMVQKAAMAGAPLLAAVSAPTSFAVATAQRAGLTLVGFAREQDLGVYSHPQRLRTAQQHSVR</sequence>
<dbReference type="SUPFAM" id="SSF53927">
    <property type="entry name" value="Cytidine deaminase-like"/>
    <property type="match status" value="1"/>
</dbReference>
<evidence type="ECO:0000313" key="5">
    <source>
        <dbReference type="Proteomes" id="UP000267418"/>
    </source>
</evidence>
<dbReference type="GO" id="GO:0005737">
    <property type="term" value="C:cytoplasm"/>
    <property type="evidence" value="ECO:0007669"/>
    <property type="project" value="UniProtKB-SubCell"/>
</dbReference>
<accession>A0A3S0GVA5</accession>
<comment type="caution">
    <text evidence="4">The sequence shown here is derived from an EMBL/GenBank/DDBJ whole genome shotgun (WGS) entry which is preliminary data.</text>
</comment>
<name>A0A3S0GVA5_9BURK</name>
<dbReference type="HAMAP" id="MF_00187">
    <property type="entry name" value="FdhD"/>
    <property type="match status" value="1"/>
</dbReference>
<organism evidence="4 5">
    <name type="scientific">Variovorax gossypii</name>
    <dbReference type="NCBI Taxonomy" id="1679495"/>
    <lineage>
        <taxon>Bacteria</taxon>
        <taxon>Pseudomonadati</taxon>
        <taxon>Pseudomonadota</taxon>
        <taxon>Betaproteobacteria</taxon>
        <taxon>Burkholderiales</taxon>
        <taxon>Comamonadaceae</taxon>
        <taxon>Variovorax</taxon>
    </lineage>
</organism>
<keyword evidence="5" id="KW-1185">Reference proteome</keyword>
<comment type="caution">
    <text evidence="3">Lacks conserved residue(s) required for the propagation of feature annotation.</text>
</comment>
<dbReference type="Gene3D" id="3.10.20.10">
    <property type="match status" value="1"/>
</dbReference>
<dbReference type="PANTHER" id="PTHR30592:SF1">
    <property type="entry name" value="SULFUR CARRIER PROTEIN FDHD"/>
    <property type="match status" value="1"/>
</dbReference>
<keyword evidence="2 3" id="KW-0501">Molybdenum cofactor biosynthesis</keyword>
<gene>
    <name evidence="3 4" type="primary">fdhD</name>
    <name evidence="4" type="ORF">EJP69_15515</name>
</gene>
<dbReference type="GO" id="GO:0016783">
    <property type="term" value="F:sulfurtransferase activity"/>
    <property type="evidence" value="ECO:0007669"/>
    <property type="project" value="InterPro"/>
</dbReference>
<evidence type="ECO:0000256" key="3">
    <source>
        <dbReference type="HAMAP-Rule" id="MF_00187"/>
    </source>
</evidence>
<dbReference type="AlphaFoldDB" id="A0A3S0GVA5"/>
<dbReference type="GO" id="GO:0097163">
    <property type="term" value="F:sulfur carrier activity"/>
    <property type="evidence" value="ECO:0007669"/>
    <property type="project" value="UniProtKB-UniRule"/>
</dbReference>
<comment type="function">
    <text evidence="3">Required for formate dehydrogenase (FDH) activity. Acts as a sulfur carrier protein that transfers sulfur from IscS to the molybdenum cofactor prior to its insertion into FDH.</text>
</comment>
<protein>
    <recommendedName>
        <fullName evidence="3">Sulfur carrier protein FdhD</fullName>
    </recommendedName>
</protein>
<dbReference type="InterPro" id="IPR003786">
    <property type="entry name" value="FdhD"/>
</dbReference>
<evidence type="ECO:0000256" key="2">
    <source>
        <dbReference type="ARBA" id="ARBA00023150"/>
    </source>
</evidence>
<dbReference type="PIRSF" id="PIRSF015626">
    <property type="entry name" value="FdhD"/>
    <property type="match status" value="1"/>
</dbReference>